<evidence type="ECO:0000256" key="5">
    <source>
        <dbReference type="ARBA" id="ARBA00038437"/>
    </source>
</evidence>
<dbReference type="InterPro" id="IPR014014">
    <property type="entry name" value="RNA_helicase_DEAD_Q_motif"/>
</dbReference>
<evidence type="ECO:0000259" key="9">
    <source>
        <dbReference type="PROSITE" id="PS51194"/>
    </source>
</evidence>
<dbReference type="GO" id="GO:0005524">
    <property type="term" value="F:ATP binding"/>
    <property type="evidence" value="ECO:0007669"/>
    <property type="project" value="UniProtKB-KW"/>
</dbReference>
<evidence type="ECO:0000256" key="2">
    <source>
        <dbReference type="ARBA" id="ARBA00022801"/>
    </source>
</evidence>
<keyword evidence="12" id="KW-1185">Reference proteome</keyword>
<dbReference type="GO" id="GO:0005829">
    <property type="term" value="C:cytosol"/>
    <property type="evidence" value="ECO:0007669"/>
    <property type="project" value="TreeGrafter"/>
</dbReference>
<dbReference type="Pfam" id="PF00271">
    <property type="entry name" value="Helicase_C"/>
    <property type="match status" value="1"/>
</dbReference>
<reference evidence="11 12" key="1">
    <citation type="submission" date="2017-05" db="EMBL/GenBank/DDBJ databases">
        <authorList>
            <person name="Varghese N."/>
            <person name="Submissions S."/>
        </authorList>
    </citation>
    <scope>NUCLEOTIDE SEQUENCE [LARGE SCALE GENOMIC DNA]</scope>
    <source>
        <strain evidence="11 12">DSM 19036</strain>
    </source>
</reference>
<dbReference type="GO" id="GO:0003676">
    <property type="term" value="F:nucleic acid binding"/>
    <property type="evidence" value="ECO:0007669"/>
    <property type="project" value="InterPro"/>
</dbReference>
<dbReference type="InterPro" id="IPR027417">
    <property type="entry name" value="P-loop_NTPase"/>
</dbReference>
<keyword evidence="3 7" id="KW-0347">Helicase</keyword>
<dbReference type="Pfam" id="PF00270">
    <property type="entry name" value="DEAD"/>
    <property type="match status" value="1"/>
</dbReference>
<dbReference type="CDD" id="cd18787">
    <property type="entry name" value="SF2_C_DEAD"/>
    <property type="match status" value="1"/>
</dbReference>
<dbReference type="InterPro" id="IPR050079">
    <property type="entry name" value="DEAD_box_RNA_helicase"/>
</dbReference>
<dbReference type="InterPro" id="IPR011545">
    <property type="entry name" value="DEAD/DEAH_box_helicase_dom"/>
</dbReference>
<evidence type="ECO:0000259" key="8">
    <source>
        <dbReference type="PROSITE" id="PS51192"/>
    </source>
</evidence>
<organism evidence="11 12">
    <name type="scientific">Pedobacter westerhofensis</name>
    <dbReference type="NCBI Taxonomy" id="425512"/>
    <lineage>
        <taxon>Bacteria</taxon>
        <taxon>Pseudomonadati</taxon>
        <taxon>Bacteroidota</taxon>
        <taxon>Sphingobacteriia</taxon>
        <taxon>Sphingobacteriales</taxon>
        <taxon>Sphingobacteriaceae</taxon>
        <taxon>Pedobacter</taxon>
    </lineage>
</organism>
<comment type="similarity">
    <text evidence="5 7">Belongs to the DEAD box helicase family.</text>
</comment>
<sequence>MPFSSLGLSPALLMALESQKFTVPTPIQEAAVPVILRKKDVLGIAKTGSGKTAGYVLPLLMNLQETAGLNNRNANVLVLVPTRELAEQVKDVFKVFSKALPQPVKTLAVYGGVSINPQMMALQGVNVLVATPGRLLELVDSNSVHLSAIETLVLDEADKLLNLGFKEELNKILALLPEKRQNILFSATLSKDLDQIQQLMLHEPVVIEIAEEEASLDLINQVAYIVSAEKKGPFLRYLIHHHEMKQVLVFASSVQQVDAIVNKLNKNNIQAKAIHSKKSQGARTDAITHFKSGKLKVLVATDLMARGIDIAFLPFVINYELPRSPKDYVHRIGRTGRAAAEGTAISLVSQDELHHFEVIQKKMQKQVNLIDSAGIKI</sequence>
<dbReference type="PANTHER" id="PTHR47959:SF2">
    <property type="entry name" value="ATP-DEPENDENT RNA HELICASE DEAD BOX FAMILY"/>
    <property type="match status" value="1"/>
</dbReference>
<gene>
    <name evidence="11" type="ORF">SAMN06265348_104428</name>
</gene>
<dbReference type="AlphaFoldDB" id="A0A521D2K9"/>
<feature type="domain" description="Helicase ATP-binding" evidence="8">
    <location>
        <begin position="32"/>
        <end position="207"/>
    </location>
</feature>
<protein>
    <submittedName>
        <fullName evidence="11">ATP-dependent RNA helicase RhlE</fullName>
    </submittedName>
</protein>
<dbReference type="GO" id="GO:0016787">
    <property type="term" value="F:hydrolase activity"/>
    <property type="evidence" value="ECO:0007669"/>
    <property type="project" value="UniProtKB-KW"/>
</dbReference>
<dbReference type="PROSITE" id="PS51192">
    <property type="entry name" value="HELICASE_ATP_BIND_1"/>
    <property type="match status" value="1"/>
</dbReference>
<dbReference type="PROSITE" id="PS51195">
    <property type="entry name" value="Q_MOTIF"/>
    <property type="match status" value="1"/>
</dbReference>
<dbReference type="SMART" id="SM00490">
    <property type="entry name" value="HELICc"/>
    <property type="match status" value="1"/>
</dbReference>
<dbReference type="Gene3D" id="3.40.50.300">
    <property type="entry name" value="P-loop containing nucleotide triphosphate hydrolases"/>
    <property type="match status" value="2"/>
</dbReference>
<feature type="short sequence motif" description="Q motif" evidence="6">
    <location>
        <begin position="1"/>
        <end position="29"/>
    </location>
</feature>
<accession>A0A521D2K9</accession>
<dbReference type="OrthoDB" id="9762011at2"/>
<dbReference type="Proteomes" id="UP000320300">
    <property type="component" value="Unassembled WGS sequence"/>
</dbReference>
<keyword evidence="4 7" id="KW-0067">ATP-binding</keyword>
<evidence type="ECO:0000256" key="7">
    <source>
        <dbReference type="RuleBase" id="RU000492"/>
    </source>
</evidence>
<feature type="domain" description="Helicase C-terminal" evidence="9">
    <location>
        <begin position="218"/>
        <end position="377"/>
    </location>
</feature>
<evidence type="ECO:0000256" key="4">
    <source>
        <dbReference type="ARBA" id="ARBA00022840"/>
    </source>
</evidence>
<proteinExistence type="inferred from homology"/>
<evidence type="ECO:0000313" key="12">
    <source>
        <dbReference type="Proteomes" id="UP000320300"/>
    </source>
</evidence>
<dbReference type="EMBL" id="FXTN01000004">
    <property type="protein sequence ID" value="SMO65923.1"/>
    <property type="molecule type" value="Genomic_DNA"/>
</dbReference>
<evidence type="ECO:0000313" key="11">
    <source>
        <dbReference type="EMBL" id="SMO65923.1"/>
    </source>
</evidence>
<dbReference type="InterPro" id="IPR044742">
    <property type="entry name" value="DEAD/DEAH_RhlB"/>
</dbReference>
<name>A0A521D2K9_9SPHI</name>
<dbReference type="InterPro" id="IPR014001">
    <property type="entry name" value="Helicase_ATP-bd"/>
</dbReference>
<dbReference type="GO" id="GO:0003724">
    <property type="term" value="F:RNA helicase activity"/>
    <property type="evidence" value="ECO:0007669"/>
    <property type="project" value="InterPro"/>
</dbReference>
<dbReference type="CDD" id="cd00268">
    <property type="entry name" value="DEADc"/>
    <property type="match status" value="1"/>
</dbReference>
<keyword evidence="2 7" id="KW-0378">Hydrolase</keyword>
<dbReference type="PROSITE" id="PS51194">
    <property type="entry name" value="HELICASE_CTER"/>
    <property type="match status" value="1"/>
</dbReference>
<dbReference type="InterPro" id="IPR000629">
    <property type="entry name" value="RNA-helicase_DEAD-box_CS"/>
</dbReference>
<evidence type="ECO:0000256" key="3">
    <source>
        <dbReference type="ARBA" id="ARBA00022806"/>
    </source>
</evidence>
<evidence type="ECO:0000256" key="6">
    <source>
        <dbReference type="PROSITE-ProRule" id="PRU00552"/>
    </source>
</evidence>
<dbReference type="PROSITE" id="PS00039">
    <property type="entry name" value="DEAD_ATP_HELICASE"/>
    <property type="match status" value="1"/>
</dbReference>
<keyword evidence="1 7" id="KW-0547">Nucleotide-binding</keyword>
<evidence type="ECO:0000259" key="10">
    <source>
        <dbReference type="PROSITE" id="PS51195"/>
    </source>
</evidence>
<dbReference type="InterPro" id="IPR001650">
    <property type="entry name" value="Helicase_C-like"/>
</dbReference>
<dbReference type="RefSeq" id="WP_142528105.1">
    <property type="nucleotide sequence ID" value="NZ_CBCSJO010000001.1"/>
</dbReference>
<dbReference type="PANTHER" id="PTHR47959">
    <property type="entry name" value="ATP-DEPENDENT RNA HELICASE RHLE-RELATED"/>
    <property type="match status" value="1"/>
</dbReference>
<feature type="domain" description="DEAD-box RNA helicase Q" evidence="10">
    <location>
        <begin position="1"/>
        <end position="29"/>
    </location>
</feature>
<dbReference type="SUPFAM" id="SSF52540">
    <property type="entry name" value="P-loop containing nucleoside triphosphate hydrolases"/>
    <property type="match status" value="1"/>
</dbReference>
<evidence type="ECO:0000256" key="1">
    <source>
        <dbReference type="ARBA" id="ARBA00022741"/>
    </source>
</evidence>
<dbReference type="SMART" id="SM00487">
    <property type="entry name" value="DEXDc"/>
    <property type="match status" value="1"/>
</dbReference>